<dbReference type="InParanoid" id="A0A066V921"/>
<accession>A0A066V921</accession>
<organism evidence="2 3">
    <name type="scientific">Tilletiaria anomala (strain ATCC 24038 / CBS 436.72 / UBC 951)</name>
    <dbReference type="NCBI Taxonomy" id="1037660"/>
    <lineage>
        <taxon>Eukaryota</taxon>
        <taxon>Fungi</taxon>
        <taxon>Dikarya</taxon>
        <taxon>Basidiomycota</taxon>
        <taxon>Ustilaginomycotina</taxon>
        <taxon>Exobasidiomycetes</taxon>
        <taxon>Georgefischeriales</taxon>
        <taxon>Tilletiariaceae</taxon>
        <taxon>Tilletiaria</taxon>
    </lineage>
</organism>
<protein>
    <submittedName>
        <fullName evidence="2">Uncharacterized protein</fullName>
    </submittedName>
</protein>
<dbReference type="Proteomes" id="UP000027361">
    <property type="component" value="Unassembled WGS sequence"/>
</dbReference>
<keyword evidence="3" id="KW-1185">Reference proteome</keyword>
<evidence type="ECO:0000256" key="1">
    <source>
        <dbReference type="SAM" id="MobiDB-lite"/>
    </source>
</evidence>
<feature type="compositionally biased region" description="Polar residues" evidence="1">
    <location>
        <begin position="133"/>
        <end position="148"/>
    </location>
</feature>
<evidence type="ECO:0000313" key="2">
    <source>
        <dbReference type="EMBL" id="KDN36778.1"/>
    </source>
</evidence>
<dbReference type="AlphaFoldDB" id="A0A066V921"/>
<evidence type="ECO:0000313" key="3">
    <source>
        <dbReference type="Proteomes" id="UP000027361"/>
    </source>
</evidence>
<gene>
    <name evidence="2" type="ORF">K437DRAFT_48391</name>
</gene>
<feature type="compositionally biased region" description="Polar residues" evidence="1">
    <location>
        <begin position="111"/>
        <end position="123"/>
    </location>
</feature>
<sequence length="203" mass="20241">MQRVASAASSMGPPTASASPRTQSASNALSPIASTPNAKPAAPDKPKAQKGTRARKNSKAANKTPSQAPAVLPSQPPGSSMMASAAVAASTPASIAPNAVLQNHQGDAASSAATHTQNQNGAPSAQDPLKRQAQGSAVLDSSQQQQQLAHAPFSGVGAGGALGMETHDDNQDFSDMFNFNFDFDGGDFGGNIFGSSGPGGTGQ</sequence>
<proteinExistence type="predicted"/>
<dbReference type="HOGENOM" id="CLU_1349731_0_0_1"/>
<feature type="region of interest" description="Disordered" evidence="1">
    <location>
        <begin position="1"/>
        <end position="178"/>
    </location>
</feature>
<feature type="compositionally biased region" description="Low complexity" evidence="1">
    <location>
        <begin position="77"/>
        <end position="97"/>
    </location>
</feature>
<dbReference type="RefSeq" id="XP_013240163.1">
    <property type="nucleotide sequence ID" value="XM_013384709.1"/>
</dbReference>
<comment type="caution">
    <text evidence="2">The sequence shown here is derived from an EMBL/GenBank/DDBJ whole genome shotgun (WGS) entry which is preliminary data.</text>
</comment>
<dbReference type="EMBL" id="JMSN01000156">
    <property type="protein sequence ID" value="KDN36778.1"/>
    <property type="molecule type" value="Genomic_DNA"/>
</dbReference>
<feature type="compositionally biased region" description="Polar residues" evidence="1">
    <location>
        <begin position="16"/>
        <end position="35"/>
    </location>
</feature>
<feature type="compositionally biased region" description="Basic residues" evidence="1">
    <location>
        <begin position="48"/>
        <end position="58"/>
    </location>
</feature>
<name>A0A066V921_TILAU</name>
<dbReference type="GeneID" id="25267535"/>
<reference evidence="2 3" key="1">
    <citation type="submission" date="2014-05" db="EMBL/GenBank/DDBJ databases">
        <title>Draft genome sequence of a rare smut relative, Tilletiaria anomala UBC 951.</title>
        <authorList>
            <consortium name="DOE Joint Genome Institute"/>
            <person name="Toome M."/>
            <person name="Kuo A."/>
            <person name="Henrissat B."/>
            <person name="Lipzen A."/>
            <person name="Tritt A."/>
            <person name="Yoshinaga Y."/>
            <person name="Zane M."/>
            <person name="Barry K."/>
            <person name="Grigoriev I.V."/>
            <person name="Spatafora J.W."/>
            <person name="Aimea M.C."/>
        </authorList>
    </citation>
    <scope>NUCLEOTIDE SEQUENCE [LARGE SCALE GENOMIC DNA]</scope>
    <source>
        <strain evidence="2 3">UBC 951</strain>
    </source>
</reference>